<protein>
    <submittedName>
        <fullName evidence="3">Uncharacterized protein</fullName>
    </submittedName>
</protein>
<evidence type="ECO:0000259" key="2">
    <source>
        <dbReference type="Pfam" id="PF21688"/>
    </source>
</evidence>
<feature type="domain" description="FAD-dependent protein C-terminal" evidence="2">
    <location>
        <begin position="288"/>
        <end position="485"/>
    </location>
</feature>
<organism evidence="3 4">
    <name type="scientific">Lachnoanaerobaculum saburreum DSM 3986</name>
    <dbReference type="NCBI Taxonomy" id="887325"/>
    <lineage>
        <taxon>Bacteria</taxon>
        <taxon>Bacillati</taxon>
        <taxon>Bacillota</taxon>
        <taxon>Clostridia</taxon>
        <taxon>Lachnospirales</taxon>
        <taxon>Lachnospiraceae</taxon>
        <taxon>Lachnoanaerobaculum</taxon>
    </lineage>
</organism>
<dbReference type="PANTHER" id="PTHR42842:SF3">
    <property type="entry name" value="FAD_NAD(P)-BINDING OXIDOREDUCTASE FAMILY PROTEIN"/>
    <property type="match status" value="1"/>
</dbReference>
<dbReference type="InterPro" id="IPR036188">
    <property type="entry name" value="FAD/NAD-bd_sf"/>
</dbReference>
<accession>E6LN72</accession>
<dbReference type="PANTHER" id="PTHR42842">
    <property type="entry name" value="FAD/NAD(P)-BINDING OXIDOREDUCTASE"/>
    <property type="match status" value="1"/>
</dbReference>
<proteinExistence type="predicted"/>
<dbReference type="RefSeq" id="WP_008751173.1">
    <property type="nucleotide sequence ID" value="NZ_GL622296.1"/>
</dbReference>
<feature type="domain" description="FAD/NAD(P)-binding" evidence="1">
    <location>
        <begin position="99"/>
        <end position="273"/>
    </location>
</feature>
<comment type="caution">
    <text evidence="3">The sequence shown here is derived from an EMBL/GenBank/DDBJ whole genome shotgun (WGS) entry which is preliminary data.</text>
</comment>
<reference evidence="3 4" key="1">
    <citation type="submission" date="2010-12" db="EMBL/GenBank/DDBJ databases">
        <authorList>
            <person name="Muzny D."/>
            <person name="Qin X."/>
            <person name="Deng J."/>
            <person name="Jiang H."/>
            <person name="Liu Y."/>
            <person name="Qu J."/>
            <person name="Song X.-Z."/>
            <person name="Zhang L."/>
            <person name="Thornton R."/>
            <person name="Coyle M."/>
            <person name="Francisco L."/>
            <person name="Jackson L."/>
            <person name="Javaid M."/>
            <person name="Korchina V."/>
            <person name="Kovar C."/>
            <person name="Mata R."/>
            <person name="Mathew T."/>
            <person name="Ngo R."/>
            <person name="Nguyen L."/>
            <person name="Nguyen N."/>
            <person name="Okwuonu G."/>
            <person name="Ongeri F."/>
            <person name="Pham C."/>
            <person name="Simmons D."/>
            <person name="Wilczek-Boney K."/>
            <person name="Hale W."/>
            <person name="Jakkamsetti A."/>
            <person name="Pham P."/>
            <person name="Ruth R."/>
            <person name="San Lucas F."/>
            <person name="Warren J."/>
            <person name="Zhang J."/>
            <person name="Zhao Z."/>
            <person name="Zhou C."/>
            <person name="Zhu D."/>
            <person name="Lee S."/>
            <person name="Bess C."/>
            <person name="Blankenburg K."/>
            <person name="Forbes L."/>
            <person name="Fu Q."/>
            <person name="Gubbala S."/>
            <person name="Hirani K."/>
            <person name="Jayaseelan J.C."/>
            <person name="Lara F."/>
            <person name="Munidasa M."/>
            <person name="Palculict T."/>
            <person name="Patil S."/>
            <person name="Pu L.-L."/>
            <person name="Saada N."/>
            <person name="Tang L."/>
            <person name="Weissenberger G."/>
            <person name="Zhu Y."/>
            <person name="Hemphill L."/>
            <person name="Shang Y."/>
            <person name="Youmans B."/>
            <person name="Ayvaz T."/>
            <person name="Ross M."/>
            <person name="Santibanez J."/>
            <person name="Aqrawi P."/>
            <person name="Gross S."/>
            <person name="Joshi V."/>
            <person name="Fowler G."/>
            <person name="Nazareth L."/>
            <person name="Reid J."/>
            <person name="Worley K."/>
            <person name="Petrosino J."/>
            <person name="Highlander S."/>
            <person name="Gibbs R."/>
        </authorList>
    </citation>
    <scope>NUCLEOTIDE SEQUENCE [LARGE SCALE GENOMIC DNA]</scope>
    <source>
        <strain evidence="3 4">DSM 3986</strain>
    </source>
</reference>
<name>E6LN72_9FIRM</name>
<dbReference type="EMBL" id="AEPW01000055">
    <property type="protein sequence ID" value="EFU76704.1"/>
    <property type="molecule type" value="Genomic_DNA"/>
</dbReference>
<dbReference type="InterPro" id="IPR023753">
    <property type="entry name" value="FAD/NAD-binding_dom"/>
</dbReference>
<dbReference type="eggNOG" id="COG2509">
    <property type="taxonomic scope" value="Bacteria"/>
</dbReference>
<dbReference type="GO" id="GO:0016491">
    <property type="term" value="F:oxidoreductase activity"/>
    <property type="evidence" value="ECO:0007669"/>
    <property type="project" value="InterPro"/>
</dbReference>
<dbReference type="InterPro" id="IPR028348">
    <property type="entry name" value="FAD-binding_protein"/>
</dbReference>
<dbReference type="Proteomes" id="UP000003434">
    <property type="component" value="Unassembled WGS sequence"/>
</dbReference>
<dbReference type="Pfam" id="PF21688">
    <property type="entry name" value="FAD-depend_C"/>
    <property type="match status" value="1"/>
</dbReference>
<dbReference type="Pfam" id="PF07992">
    <property type="entry name" value="Pyr_redox_2"/>
    <property type="match status" value="1"/>
</dbReference>
<dbReference type="HOGENOM" id="CLU_028644_3_0_9"/>
<gene>
    <name evidence="3" type="ORF">HMPREF0381_1407</name>
</gene>
<dbReference type="InterPro" id="IPR049516">
    <property type="entry name" value="FAD-depend_C"/>
</dbReference>
<sequence length="537" mass="59912">MLHINSLQLDVHHDEIDLKKKTAKIIGCNINEIKNIEIRKRSIDARKKPKIFYSYSIDVSLVNEDKYLKRNKSLSLAKPVIYAYKNTKNLSVKDSKRPLVVGFGPAGIFAALLLAKNGLRPIVVERGECVEERKESVNRFWNKGKLNTESNVSFGEGGAGTFSDGKLNTLVKDTFGRNKFVLETLVEHGAPKEILYDNKPHIGTDLLTGIVKSIREEIIKLGGEVRFDTKLIDIEDINKSSKQVKILNTKTNQTEKIVCEDIILALGHSARDTFKLLKELGIYMEPKAFALGIRVSHSQYLIDVSQYGENEAKFLSPASYKLTFRSSYGRGVYSFCMCPGGFIVNASTEDNRTAVNGMSYHNRDSGEADSAIIVSVSEEDFDKYGDKDDPLKGIEFQRRLEEKAYKMGEGKVPVQRLVDFLNGVESTDFETTGLKIKGATKISRVDKLFPKEIYESIKEAFKDFDRKIKGFINEDAYVAAIESRTSSPVRISRNELLKSNIAGIYPCGEGAGYAGGIMSAAMDGLKVAEKIIESCKE</sequence>
<evidence type="ECO:0000313" key="4">
    <source>
        <dbReference type="Proteomes" id="UP000003434"/>
    </source>
</evidence>
<dbReference type="Gene3D" id="3.50.50.60">
    <property type="entry name" value="FAD/NAD(P)-binding domain"/>
    <property type="match status" value="2"/>
</dbReference>
<dbReference type="SUPFAM" id="SSF51905">
    <property type="entry name" value="FAD/NAD(P)-binding domain"/>
    <property type="match status" value="1"/>
</dbReference>
<evidence type="ECO:0000313" key="3">
    <source>
        <dbReference type="EMBL" id="EFU76704.1"/>
    </source>
</evidence>
<dbReference type="AlphaFoldDB" id="E6LN72"/>
<dbReference type="Gene3D" id="3.30.70.2700">
    <property type="match status" value="1"/>
</dbReference>
<evidence type="ECO:0000259" key="1">
    <source>
        <dbReference type="Pfam" id="PF07992"/>
    </source>
</evidence>
<dbReference type="PIRSF" id="PIRSF038984">
    <property type="entry name" value="FAD_binding_protein"/>
    <property type="match status" value="1"/>
</dbReference>